<evidence type="ECO:0000259" key="8">
    <source>
        <dbReference type="Pfam" id="PF00892"/>
    </source>
</evidence>
<comment type="similarity">
    <text evidence="2">Belongs to the EamA transporter family.</text>
</comment>
<keyword evidence="4 7" id="KW-0812">Transmembrane</keyword>
<evidence type="ECO:0000256" key="4">
    <source>
        <dbReference type="ARBA" id="ARBA00022692"/>
    </source>
</evidence>
<accession>A0A229UYP7</accession>
<feature type="transmembrane region" description="Helical" evidence="7">
    <location>
        <begin position="132"/>
        <end position="150"/>
    </location>
</feature>
<feature type="transmembrane region" description="Helical" evidence="7">
    <location>
        <begin position="70"/>
        <end position="93"/>
    </location>
</feature>
<dbReference type="PANTHER" id="PTHR32322:SF18">
    <property type="entry name" value="S-ADENOSYLMETHIONINE_S-ADENOSYLHOMOCYSTEINE TRANSPORTER"/>
    <property type="match status" value="1"/>
</dbReference>
<evidence type="ECO:0000313" key="9">
    <source>
        <dbReference type="EMBL" id="OXM88361.1"/>
    </source>
</evidence>
<dbReference type="GO" id="GO:0005886">
    <property type="term" value="C:plasma membrane"/>
    <property type="evidence" value="ECO:0007669"/>
    <property type="project" value="UniProtKB-SubCell"/>
</dbReference>
<evidence type="ECO:0000256" key="7">
    <source>
        <dbReference type="SAM" id="Phobius"/>
    </source>
</evidence>
<gene>
    <name evidence="9" type="ORF">CF651_00395</name>
</gene>
<sequence>MRCLMRNMLVYAALIGSALFWGANFNLGKLAIDVMDPMSVIAWRFVLASFCMLLLFWFKERPSWSGIRPYLAKYALIGLIGVFGTNALVFAGLKHTSSINAALITATNPSVTVILSVWLLREKIAVRQMAGIVISFLGVLFVITGGSLAMLRAISVGDLMVFIGNASWAVYGVLGRKLLSQSTPLATSAITMLAGSLCLLPFIRLSHAEAGAGYVLQMWLAIGCMAIFGTFMAYLWWNWGISRIGTNRTAVFFNLVPISTMLITLLSGGTIVYSQSLGVIIVIIGVVLSTWKPDPVGSVHTVHRLQTEIGKGGK</sequence>
<dbReference type="Pfam" id="PF00892">
    <property type="entry name" value="EamA"/>
    <property type="match status" value="2"/>
</dbReference>
<keyword evidence="10" id="KW-1185">Reference proteome</keyword>
<protein>
    <submittedName>
        <fullName evidence="9">EamA family transporter</fullName>
    </submittedName>
</protein>
<evidence type="ECO:0000256" key="3">
    <source>
        <dbReference type="ARBA" id="ARBA00022475"/>
    </source>
</evidence>
<name>A0A229UYP7_9BACL</name>
<dbReference type="OrthoDB" id="9805239at2"/>
<dbReference type="PANTHER" id="PTHR32322">
    <property type="entry name" value="INNER MEMBRANE TRANSPORTER"/>
    <property type="match status" value="1"/>
</dbReference>
<reference evidence="9 10" key="1">
    <citation type="submission" date="2017-07" db="EMBL/GenBank/DDBJ databases">
        <title>Genome sequencing and assembly of Paenibacillus rigui.</title>
        <authorList>
            <person name="Mayilraj S."/>
        </authorList>
    </citation>
    <scope>NUCLEOTIDE SEQUENCE [LARGE SCALE GENOMIC DNA]</scope>
    <source>
        <strain evidence="9 10">JCM 16352</strain>
    </source>
</reference>
<feature type="domain" description="EamA" evidence="8">
    <location>
        <begin position="11"/>
        <end position="143"/>
    </location>
</feature>
<keyword evidence="5 7" id="KW-1133">Transmembrane helix</keyword>
<dbReference type="InterPro" id="IPR050638">
    <property type="entry name" value="AA-Vitamin_Transporters"/>
</dbReference>
<evidence type="ECO:0000256" key="6">
    <source>
        <dbReference type="ARBA" id="ARBA00023136"/>
    </source>
</evidence>
<dbReference type="Proteomes" id="UP000215509">
    <property type="component" value="Unassembled WGS sequence"/>
</dbReference>
<feature type="transmembrane region" description="Helical" evidence="7">
    <location>
        <begin position="216"/>
        <end position="237"/>
    </location>
</feature>
<dbReference type="AlphaFoldDB" id="A0A229UYP7"/>
<evidence type="ECO:0000256" key="5">
    <source>
        <dbReference type="ARBA" id="ARBA00022989"/>
    </source>
</evidence>
<dbReference type="EMBL" id="NMQW01000001">
    <property type="protein sequence ID" value="OXM88361.1"/>
    <property type="molecule type" value="Genomic_DNA"/>
</dbReference>
<feature type="transmembrane region" description="Helical" evidence="7">
    <location>
        <begin position="41"/>
        <end position="58"/>
    </location>
</feature>
<dbReference type="InterPro" id="IPR000620">
    <property type="entry name" value="EamA_dom"/>
</dbReference>
<evidence type="ECO:0000313" key="10">
    <source>
        <dbReference type="Proteomes" id="UP000215509"/>
    </source>
</evidence>
<comment type="caution">
    <text evidence="9">The sequence shown here is derived from an EMBL/GenBank/DDBJ whole genome shotgun (WGS) entry which is preliminary data.</text>
</comment>
<keyword evidence="3" id="KW-1003">Cell membrane</keyword>
<organism evidence="9 10">
    <name type="scientific">Paenibacillus rigui</name>
    <dbReference type="NCBI Taxonomy" id="554312"/>
    <lineage>
        <taxon>Bacteria</taxon>
        <taxon>Bacillati</taxon>
        <taxon>Bacillota</taxon>
        <taxon>Bacilli</taxon>
        <taxon>Bacillales</taxon>
        <taxon>Paenibacillaceae</taxon>
        <taxon>Paenibacillus</taxon>
    </lineage>
</organism>
<feature type="transmembrane region" description="Helical" evidence="7">
    <location>
        <begin position="186"/>
        <end position="204"/>
    </location>
</feature>
<feature type="transmembrane region" description="Helical" evidence="7">
    <location>
        <begin position="249"/>
        <end position="266"/>
    </location>
</feature>
<feature type="transmembrane region" description="Helical" evidence="7">
    <location>
        <begin position="99"/>
        <end position="120"/>
    </location>
</feature>
<dbReference type="InterPro" id="IPR037185">
    <property type="entry name" value="EmrE-like"/>
</dbReference>
<feature type="transmembrane region" description="Helical" evidence="7">
    <location>
        <begin position="156"/>
        <end position="174"/>
    </location>
</feature>
<dbReference type="SUPFAM" id="SSF103481">
    <property type="entry name" value="Multidrug resistance efflux transporter EmrE"/>
    <property type="match status" value="2"/>
</dbReference>
<evidence type="ECO:0000256" key="1">
    <source>
        <dbReference type="ARBA" id="ARBA00004651"/>
    </source>
</evidence>
<comment type="subcellular location">
    <subcellularLocation>
        <location evidence="1">Cell membrane</location>
        <topology evidence="1">Multi-pass membrane protein</topology>
    </subcellularLocation>
</comment>
<evidence type="ECO:0000256" key="2">
    <source>
        <dbReference type="ARBA" id="ARBA00007362"/>
    </source>
</evidence>
<keyword evidence="6 7" id="KW-0472">Membrane</keyword>
<feature type="domain" description="EamA" evidence="8">
    <location>
        <begin position="157"/>
        <end position="290"/>
    </location>
</feature>
<proteinExistence type="inferred from homology"/>